<dbReference type="Pfam" id="PF13676">
    <property type="entry name" value="TIR_2"/>
    <property type="match status" value="2"/>
</dbReference>
<keyword evidence="4" id="KW-0812">Transmembrane</keyword>
<dbReference type="InterPro" id="IPR000157">
    <property type="entry name" value="TIR_dom"/>
</dbReference>
<dbReference type="InterPro" id="IPR027417">
    <property type="entry name" value="P-loop_NTPase"/>
</dbReference>
<evidence type="ECO:0000313" key="4">
    <source>
        <dbReference type="EMBL" id="BAY56805.1"/>
    </source>
</evidence>
<gene>
    <name evidence="4" type="ORF">NIES2135_36450</name>
</gene>
<dbReference type="SUPFAM" id="SSF52540">
    <property type="entry name" value="P-loop containing nucleoside triphosphate hydrolases"/>
    <property type="match status" value="1"/>
</dbReference>
<dbReference type="AlphaFoldDB" id="A0A1Z4JJ67"/>
<evidence type="ECO:0000259" key="3">
    <source>
        <dbReference type="PROSITE" id="PS50104"/>
    </source>
</evidence>
<organism evidence="4 5">
    <name type="scientific">Leptolyngbya boryana NIES-2135</name>
    <dbReference type="NCBI Taxonomy" id="1973484"/>
    <lineage>
        <taxon>Bacteria</taxon>
        <taxon>Bacillati</taxon>
        <taxon>Cyanobacteriota</taxon>
        <taxon>Cyanophyceae</taxon>
        <taxon>Leptolyngbyales</taxon>
        <taxon>Leptolyngbyaceae</taxon>
        <taxon>Leptolyngbya group</taxon>
        <taxon>Leptolyngbya</taxon>
    </lineage>
</organism>
<dbReference type="GO" id="GO:0007165">
    <property type="term" value="P:signal transduction"/>
    <property type="evidence" value="ECO:0007669"/>
    <property type="project" value="InterPro"/>
</dbReference>
<evidence type="ECO:0000256" key="2">
    <source>
        <dbReference type="SAM" id="MobiDB-lite"/>
    </source>
</evidence>
<dbReference type="EMBL" id="AP018203">
    <property type="protein sequence ID" value="BAY56805.1"/>
    <property type="molecule type" value="Genomic_DNA"/>
</dbReference>
<feature type="domain" description="TIR" evidence="3">
    <location>
        <begin position="4"/>
        <end position="150"/>
    </location>
</feature>
<feature type="coiled-coil region" evidence="1">
    <location>
        <begin position="226"/>
        <end position="260"/>
    </location>
</feature>
<keyword evidence="4" id="KW-0675">Receptor</keyword>
<dbReference type="PROSITE" id="PS50104">
    <property type="entry name" value="TIR"/>
    <property type="match status" value="2"/>
</dbReference>
<sequence length="794" mass="89305">MTDKPIKVFISYSHRDEELIHQLLKHLSNLHRQGLVSEWHARMITPGSEWSREIDASLSSADIILLMVSSDFLASDYCWGIEIEKALQRHESGEACVIPVILRHANWQGAPFAQLQALPKNARPITSWSNQDDAFFDVIQGIRITIKTLLQARKSQSMSDSQRMFARDSADTHLLIDQADGTPLAENSRRLLETRLTKLHAEWSTEIEKVGALRQSRAIETNVLMKFQLEKRIQAEQKKLERLESQLSEIEQILSSSEEKSVTTEQYLEIPRQMEQQFQQETEEKGKPSNSEILPTITPNPTVYRLGEVFKASGVPTVTFVEPERFSEIKLVLTQSSAGIVLEGASGIGKTTALRKALDQVDFSSEPKFLSARNPDHVNQIKGIRRWHQGLVVIDDLHRLDANTCLLISDYLKYLADNEFIDRQLVVIGIPETAKRLINFSFDLALRVKRFPLGRVGDKTIENMIKKGEDALNIVFSQKLEIIAKANGSLNVAQLLCYYIALLAGIETTQSTTQIITSDLDESLSRVMEDIEPKFNDPVRQFVLLGGHNDSTSVTILEELAANDNGVLSLHQLRDSRLSLEKAIGNFLALNYLPNLYKKSPHISKFICFNQDDMTLVIDDPQLTFYLRQLSTDGLIQMANKIRSSARDKVFVSYSHSDEAKLDFLGRLLTHLKPLEREGLIDIWSDRKIKAGSYWKQEIEQALGSAKIALLLVSANFLASDFIVSNELPPLLAAASDEGTVIIPVILSPCRLPKNISEIQSANSPSKALTSMNYNEQEEVFATLVEIIEGYLGL</sequence>
<accession>A0A1Z4JJ67</accession>
<keyword evidence="4" id="KW-0472">Membrane</keyword>
<dbReference type="SUPFAM" id="SSF52200">
    <property type="entry name" value="Toll/Interleukin receptor TIR domain"/>
    <property type="match status" value="2"/>
</dbReference>
<name>A0A1Z4JJ67_LEPBY</name>
<evidence type="ECO:0000256" key="1">
    <source>
        <dbReference type="SAM" id="Coils"/>
    </source>
</evidence>
<evidence type="ECO:0000313" key="5">
    <source>
        <dbReference type="Proteomes" id="UP000217895"/>
    </source>
</evidence>
<feature type="compositionally biased region" description="Polar residues" evidence="2">
    <location>
        <begin position="288"/>
        <end position="297"/>
    </location>
</feature>
<protein>
    <submittedName>
        <fullName evidence="4">Transmembrane receptor activity</fullName>
    </submittedName>
</protein>
<dbReference type="Proteomes" id="UP000217895">
    <property type="component" value="Chromosome"/>
</dbReference>
<proteinExistence type="predicted"/>
<feature type="region of interest" description="Disordered" evidence="2">
    <location>
        <begin position="275"/>
        <end position="297"/>
    </location>
</feature>
<reference evidence="4 5" key="1">
    <citation type="submission" date="2017-06" db="EMBL/GenBank/DDBJ databases">
        <title>Genome sequencing of cyanobaciteial culture collection at National Institute for Environmental Studies (NIES).</title>
        <authorList>
            <person name="Hirose Y."/>
            <person name="Shimura Y."/>
            <person name="Fujisawa T."/>
            <person name="Nakamura Y."/>
            <person name="Kawachi M."/>
        </authorList>
    </citation>
    <scope>NUCLEOTIDE SEQUENCE [LARGE SCALE GENOMIC DNA]</scope>
    <source>
        <strain evidence="4 5">NIES-2135</strain>
    </source>
</reference>
<keyword evidence="5" id="KW-1185">Reference proteome</keyword>
<dbReference type="InterPro" id="IPR035897">
    <property type="entry name" value="Toll_tir_struct_dom_sf"/>
</dbReference>
<dbReference type="SMART" id="SM00255">
    <property type="entry name" value="TIR"/>
    <property type="match status" value="2"/>
</dbReference>
<keyword evidence="1" id="KW-0175">Coiled coil</keyword>
<feature type="domain" description="TIR" evidence="3">
    <location>
        <begin position="646"/>
        <end position="780"/>
    </location>
</feature>
<dbReference type="Gene3D" id="3.40.50.10140">
    <property type="entry name" value="Toll/interleukin-1 receptor homology (TIR) domain"/>
    <property type="match status" value="2"/>
</dbReference>